<keyword evidence="8" id="KW-0413">Isomerase</keyword>
<keyword evidence="4" id="KW-0560">Oxidoreductase</keyword>
<gene>
    <name evidence="13" type="ORF">METZ01_LOCUS126439</name>
</gene>
<dbReference type="GO" id="GO:0016853">
    <property type="term" value="F:isomerase activity"/>
    <property type="evidence" value="ECO:0007669"/>
    <property type="project" value="UniProtKB-KW"/>
</dbReference>
<feature type="non-terminal residue" evidence="13">
    <location>
        <position position="1"/>
    </location>
</feature>
<dbReference type="SUPFAM" id="SSF51735">
    <property type="entry name" value="NAD(P)-binding Rossmann-fold domains"/>
    <property type="match status" value="1"/>
</dbReference>
<comment type="subcellular location">
    <subcellularLocation>
        <location evidence="1">Peroxisome</location>
    </subcellularLocation>
</comment>
<dbReference type="GO" id="GO:0004300">
    <property type="term" value="F:enoyl-CoA hydratase activity"/>
    <property type="evidence" value="ECO:0007669"/>
    <property type="project" value="UniProtKB-ARBA"/>
</dbReference>
<reference evidence="13" key="1">
    <citation type="submission" date="2018-05" db="EMBL/GenBank/DDBJ databases">
        <authorList>
            <person name="Lanie J.A."/>
            <person name="Ng W.-L."/>
            <person name="Kazmierczak K.M."/>
            <person name="Andrzejewski T.M."/>
            <person name="Davidsen T.M."/>
            <person name="Wayne K.J."/>
            <person name="Tettelin H."/>
            <person name="Glass J.I."/>
            <person name="Rusch D."/>
            <person name="Podicherti R."/>
            <person name="Tsui H.-C.T."/>
            <person name="Winkler M.E."/>
        </authorList>
    </citation>
    <scope>NUCLEOTIDE SEQUENCE</scope>
</reference>
<keyword evidence="10" id="KW-0511">Multifunctional enzyme</keyword>
<proteinExistence type="predicted"/>
<dbReference type="Pfam" id="PF00378">
    <property type="entry name" value="ECH_1"/>
    <property type="match status" value="1"/>
</dbReference>
<organism evidence="13">
    <name type="scientific">marine metagenome</name>
    <dbReference type="NCBI Taxonomy" id="408172"/>
    <lineage>
        <taxon>unclassified sequences</taxon>
        <taxon>metagenomes</taxon>
        <taxon>ecological metagenomes</taxon>
    </lineage>
</organism>
<dbReference type="Pfam" id="PF00725">
    <property type="entry name" value="3HCDH"/>
    <property type="match status" value="2"/>
</dbReference>
<evidence type="ECO:0000256" key="2">
    <source>
        <dbReference type="ARBA" id="ARBA00005005"/>
    </source>
</evidence>
<dbReference type="Pfam" id="PF02737">
    <property type="entry name" value="3HCDH_N"/>
    <property type="match status" value="1"/>
</dbReference>
<dbReference type="InterPro" id="IPR036291">
    <property type="entry name" value="NAD(P)-bd_dom_sf"/>
</dbReference>
<dbReference type="GO" id="GO:0005777">
    <property type="term" value="C:peroxisome"/>
    <property type="evidence" value="ECO:0007669"/>
    <property type="project" value="UniProtKB-SubCell"/>
</dbReference>
<dbReference type="SUPFAM" id="SSF52096">
    <property type="entry name" value="ClpP/crotonase"/>
    <property type="match status" value="1"/>
</dbReference>
<dbReference type="PANTHER" id="PTHR23309:SF51">
    <property type="entry name" value="3-HYDROXYACYL-COA DEHYDROGENASE-RELATED"/>
    <property type="match status" value="1"/>
</dbReference>
<feature type="domain" description="3-hydroxyacyl-CoA dehydrogenase C-terminal" evidence="11">
    <location>
        <begin position="488"/>
        <end position="573"/>
    </location>
</feature>
<dbReference type="FunFam" id="1.10.1040.50:FF:000006">
    <property type="entry name" value="Peroxisomal bifunctional enzyme"/>
    <property type="match status" value="1"/>
</dbReference>
<protein>
    <recommendedName>
        <fullName evidence="14">Enoyl-CoA hydratase</fullName>
    </recommendedName>
</protein>
<dbReference type="EMBL" id="UINC01017678">
    <property type="protein sequence ID" value="SVA73585.1"/>
    <property type="molecule type" value="Genomic_DNA"/>
</dbReference>
<keyword evidence="6" id="KW-0443">Lipid metabolism</keyword>
<evidence type="ECO:0000256" key="10">
    <source>
        <dbReference type="ARBA" id="ARBA00023268"/>
    </source>
</evidence>
<comment type="pathway">
    <text evidence="2">Lipid metabolism; fatty acid beta-oxidation.</text>
</comment>
<evidence type="ECO:0000256" key="5">
    <source>
        <dbReference type="ARBA" id="ARBA00023027"/>
    </source>
</evidence>
<keyword evidence="3" id="KW-0276">Fatty acid metabolism</keyword>
<name>A0A381Y9C5_9ZZZZ</name>
<dbReference type="GO" id="GO:0070403">
    <property type="term" value="F:NAD+ binding"/>
    <property type="evidence" value="ECO:0007669"/>
    <property type="project" value="InterPro"/>
</dbReference>
<evidence type="ECO:0000256" key="1">
    <source>
        <dbReference type="ARBA" id="ARBA00004275"/>
    </source>
</evidence>
<evidence type="ECO:0000256" key="9">
    <source>
        <dbReference type="ARBA" id="ARBA00023239"/>
    </source>
</evidence>
<evidence type="ECO:0000256" key="4">
    <source>
        <dbReference type="ARBA" id="ARBA00023002"/>
    </source>
</evidence>
<evidence type="ECO:0008006" key="14">
    <source>
        <dbReference type="Google" id="ProtNLM"/>
    </source>
</evidence>
<dbReference type="GO" id="GO:0016616">
    <property type="term" value="F:oxidoreductase activity, acting on the CH-OH group of donors, NAD or NADP as acceptor"/>
    <property type="evidence" value="ECO:0007669"/>
    <property type="project" value="InterPro"/>
</dbReference>
<dbReference type="CDD" id="cd06558">
    <property type="entry name" value="crotonase-like"/>
    <property type="match status" value="1"/>
</dbReference>
<keyword evidence="7" id="KW-0576">Peroxisome</keyword>
<keyword evidence="5" id="KW-0520">NAD</keyword>
<dbReference type="FunFam" id="3.40.50.720:FF:000009">
    <property type="entry name" value="Fatty oxidation complex, alpha subunit"/>
    <property type="match status" value="1"/>
</dbReference>
<dbReference type="InterPro" id="IPR029045">
    <property type="entry name" value="ClpP/crotonase-like_dom_sf"/>
</dbReference>
<evidence type="ECO:0000313" key="13">
    <source>
        <dbReference type="EMBL" id="SVA73585.1"/>
    </source>
</evidence>
<dbReference type="AlphaFoldDB" id="A0A381Y9C5"/>
<accession>A0A381Y9C5</accession>
<evidence type="ECO:0000259" key="11">
    <source>
        <dbReference type="Pfam" id="PF00725"/>
    </source>
</evidence>
<dbReference type="Gene3D" id="3.40.50.720">
    <property type="entry name" value="NAD(P)-binding Rossmann-like Domain"/>
    <property type="match status" value="1"/>
</dbReference>
<dbReference type="InterPro" id="IPR008927">
    <property type="entry name" value="6-PGluconate_DH-like_C_sf"/>
</dbReference>
<dbReference type="Gene3D" id="3.90.226.10">
    <property type="entry name" value="2-enoyl-CoA Hydratase, Chain A, domain 1"/>
    <property type="match status" value="1"/>
</dbReference>
<dbReference type="InterPro" id="IPR001753">
    <property type="entry name" value="Enoyl-CoA_hydra/iso"/>
</dbReference>
<feature type="domain" description="3-hydroxyacyl-CoA dehydrogenase NAD binding" evidence="12">
    <location>
        <begin position="179"/>
        <end position="354"/>
    </location>
</feature>
<evidence type="ECO:0000256" key="3">
    <source>
        <dbReference type="ARBA" id="ARBA00022832"/>
    </source>
</evidence>
<dbReference type="InterPro" id="IPR006108">
    <property type="entry name" value="3HC_DH_C"/>
</dbReference>
<sequence length="578" mass="63320">LGLPEVTLGIIPGAGGTQRLPRLVGVPTALDLIVQGKLNPALEAHNIGLVDELFEDDAADAGIAYANKLIVDAAGPRPTRNQNTHIEAAHGKSEIFEEYRLRTQKKARGMQAPLAAIESIENAVNLPFDESIEKEREIFDRCVESNQSKAMRHAFFAERTVGKIPDVPKETPTRDIRRVAVIGCGTMGQGISMAFANAGIPVKVLEAGQEALDAGLEKIERTYNSSVEKGRISIEKRDHVISTITGTLEYADLADADLVVEAVFEELDLKRAIFSKLDEVCNPGAILATNTSTLDINEIAATTSRPGDVIGLHFFSPAHIMRLLEIVRGDKTGVDVIATAITLAKTLRKTGVLVGVCEGFVGNRMLLAYLREAYFLLEEGALPQQVDKAIYDFGFPMGPFTMLDMAGLTVGYLIRQHQAVTRPTGERYSDIEDRIVEMGRLGQKTGAGWYKYEVGKRTPAADHEIEEMIIETSSNLGIKRREISDQEIIERCLYPLINEGAKILEEGIAIRSSDIDVVWLYGYGFPRHHGGPMFWADLIGTDTIHGKMVEFETEHGNLMKPAGLLKELAKEGKGFGDI</sequence>
<evidence type="ECO:0000256" key="8">
    <source>
        <dbReference type="ARBA" id="ARBA00023235"/>
    </source>
</evidence>
<evidence type="ECO:0000259" key="12">
    <source>
        <dbReference type="Pfam" id="PF02737"/>
    </source>
</evidence>
<evidence type="ECO:0000256" key="6">
    <source>
        <dbReference type="ARBA" id="ARBA00023098"/>
    </source>
</evidence>
<dbReference type="SUPFAM" id="SSF48179">
    <property type="entry name" value="6-phosphogluconate dehydrogenase C-terminal domain-like"/>
    <property type="match status" value="2"/>
</dbReference>
<dbReference type="InterPro" id="IPR006176">
    <property type="entry name" value="3-OHacyl-CoA_DH_NAD-bd"/>
</dbReference>
<evidence type="ECO:0000256" key="7">
    <source>
        <dbReference type="ARBA" id="ARBA00023140"/>
    </source>
</evidence>
<feature type="domain" description="3-hydroxyacyl-CoA dehydrogenase C-terminal" evidence="11">
    <location>
        <begin position="359"/>
        <end position="452"/>
    </location>
</feature>
<dbReference type="UniPathway" id="UPA00659"/>
<keyword evidence="9" id="KW-0456">Lyase</keyword>
<dbReference type="PANTHER" id="PTHR23309">
    <property type="entry name" value="3-HYDROXYACYL-COA DEHYROGENASE"/>
    <property type="match status" value="1"/>
</dbReference>
<dbReference type="GO" id="GO:0006635">
    <property type="term" value="P:fatty acid beta-oxidation"/>
    <property type="evidence" value="ECO:0007669"/>
    <property type="project" value="UniProtKB-UniPathway"/>
</dbReference>
<dbReference type="Gene3D" id="1.10.1040.50">
    <property type="match status" value="1"/>
</dbReference>